<dbReference type="PANTHER" id="PTHR42470">
    <property type="entry name" value="VAST DOMAIN-CONTAINING PROTEIN"/>
    <property type="match status" value="1"/>
</dbReference>
<reference evidence="2 3" key="1">
    <citation type="journal article" date="2018" name="New Phytol.">
        <title>Comparative genomics and transcriptomics depict ericoid mycorrhizal fungi as versatile saprotrophs and plant mutualists.</title>
        <authorList>
            <person name="Martino E."/>
            <person name="Morin E."/>
            <person name="Grelet G.A."/>
            <person name="Kuo A."/>
            <person name="Kohler A."/>
            <person name="Daghino S."/>
            <person name="Barry K.W."/>
            <person name="Cichocki N."/>
            <person name="Clum A."/>
            <person name="Dockter R.B."/>
            <person name="Hainaut M."/>
            <person name="Kuo R.C."/>
            <person name="LaButti K."/>
            <person name="Lindahl B.D."/>
            <person name="Lindquist E.A."/>
            <person name="Lipzen A."/>
            <person name="Khouja H.R."/>
            <person name="Magnuson J."/>
            <person name="Murat C."/>
            <person name="Ohm R.A."/>
            <person name="Singer S.W."/>
            <person name="Spatafora J.W."/>
            <person name="Wang M."/>
            <person name="Veneault-Fourrey C."/>
            <person name="Henrissat B."/>
            <person name="Grigoriev I.V."/>
            <person name="Martin F.M."/>
            <person name="Perotto S."/>
        </authorList>
    </citation>
    <scope>NUCLEOTIDE SEQUENCE [LARGE SCALE GENOMIC DNA]</scope>
    <source>
        <strain evidence="2 3">ATCC 22711</strain>
    </source>
</reference>
<sequence>HSEKLIESNNQAWNFSIFVYGPRPRPDYSAGFDRSAFTDEQYKCLHPLIGDFDAISSHGKWQIHFPFLMCETKASPSILEIADRQNAHSMTLAVGVVVRLYRLVNREKELHQEILAFSISHDACCARICGHYPK</sequence>
<dbReference type="InterPro" id="IPR057684">
    <property type="entry name" value="DUF7924"/>
</dbReference>
<dbReference type="AlphaFoldDB" id="A0A2T3AV81"/>
<organism evidence="2 3">
    <name type="scientific">Amorphotheca resinae ATCC 22711</name>
    <dbReference type="NCBI Taxonomy" id="857342"/>
    <lineage>
        <taxon>Eukaryota</taxon>
        <taxon>Fungi</taxon>
        <taxon>Dikarya</taxon>
        <taxon>Ascomycota</taxon>
        <taxon>Pezizomycotina</taxon>
        <taxon>Leotiomycetes</taxon>
        <taxon>Helotiales</taxon>
        <taxon>Amorphothecaceae</taxon>
        <taxon>Amorphotheca</taxon>
    </lineage>
</organism>
<keyword evidence="3" id="KW-1185">Reference proteome</keyword>
<proteinExistence type="predicted"/>
<feature type="domain" description="DUF7924" evidence="1">
    <location>
        <begin position="2"/>
        <end position="134"/>
    </location>
</feature>
<evidence type="ECO:0000313" key="3">
    <source>
        <dbReference type="Proteomes" id="UP000241818"/>
    </source>
</evidence>
<gene>
    <name evidence="2" type="ORF">M430DRAFT_107069</name>
</gene>
<dbReference type="STRING" id="857342.A0A2T3AV81"/>
<evidence type="ECO:0000259" key="1">
    <source>
        <dbReference type="Pfam" id="PF25545"/>
    </source>
</evidence>
<dbReference type="InParanoid" id="A0A2T3AV81"/>
<dbReference type="Pfam" id="PF25545">
    <property type="entry name" value="DUF7924"/>
    <property type="match status" value="1"/>
</dbReference>
<protein>
    <recommendedName>
        <fullName evidence="1">DUF7924 domain-containing protein</fullName>
    </recommendedName>
</protein>
<dbReference type="OrthoDB" id="5132737at2759"/>
<dbReference type="EMBL" id="KZ679015">
    <property type="protein sequence ID" value="PSS12564.1"/>
    <property type="molecule type" value="Genomic_DNA"/>
</dbReference>
<dbReference type="GeneID" id="36569212"/>
<name>A0A2T3AV81_AMORE</name>
<evidence type="ECO:0000313" key="2">
    <source>
        <dbReference type="EMBL" id="PSS12564.1"/>
    </source>
</evidence>
<dbReference type="RefSeq" id="XP_024718562.1">
    <property type="nucleotide sequence ID" value="XM_024861131.1"/>
</dbReference>
<dbReference type="Proteomes" id="UP000241818">
    <property type="component" value="Unassembled WGS sequence"/>
</dbReference>
<feature type="non-terminal residue" evidence="2">
    <location>
        <position position="1"/>
    </location>
</feature>
<dbReference type="PANTHER" id="PTHR42470:SF2">
    <property type="match status" value="1"/>
</dbReference>
<accession>A0A2T3AV81</accession>